<dbReference type="Pfam" id="PF17803">
    <property type="entry name" value="Cadherin_4"/>
    <property type="match status" value="1"/>
</dbReference>
<dbReference type="GO" id="GO:0005509">
    <property type="term" value="F:calcium ion binding"/>
    <property type="evidence" value="ECO:0007669"/>
    <property type="project" value="InterPro"/>
</dbReference>
<reference evidence="6 7" key="1">
    <citation type="submission" date="2019-09" db="EMBL/GenBank/DDBJ databases">
        <title>Nocardioides panacisoli sp. nov., isolated from the soil of a ginseng field.</title>
        <authorList>
            <person name="Cho C."/>
        </authorList>
    </citation>
    <scope>NUCLEOTIDE SEQUENCE [LARGE SCALE GENOMIC DNA]</scope>
    <source>
        <strain evidence="6 7">BN130099</strain>
    </source>
</reference>
<name>A0A5B1LAK4_9ACTN</name>
<comment type="caution">
    <text evidence="6">The sequence shown here is derived from an EMBL/GenBank/DDBJ whole genome shotgun (WGS) entry which is preliminary data.</text>
</comment>
<dbReference type="PANTHER" id="PTHR38340">
    <property type="entry name" value="S-LAYER PROTEIN"/>
    <property type="match status" value="1"/>
</dbReference>
<dbReference type="InterPro" id="IPR040853">
    <property type="entry name" value="RapA2_cadherin-like"/>
</dbReference>
<dbReference type="InterPro" id="IPR041690">
    <property type="entry name" value="Cadherin_5"/>
</dbReference>
<dbReference type="SMART" id="SM00710">
    <property type="entry name" value="PbH1"/>
    <property type="match status" value="5"/>
</dbReference>
<evidence type="ECO:0000256" key="3">
    <source>
        <dbReference type="SAM" id="MobiDB-lite"/>
    </source>
</evidence>
<evidence type="ECO:0000256" key="2">
    <source>
        <dbReference type="ARBA" id="ARBA00022525"/>
    </source>
</evidence>
<evidence type="ECO:0000313" key="6">
    <source>
        <dbReference type="EMBL" id="KAA1417771.1"/>
    </source>
</evidence>
<evidence type="ECO:0000259" key="4">
    <source>
        <dbReference type="Pfam" id="PF17803"/>
    </source>
</evidence>
<dbReference type="Proteomes" id="UP000325003">
    <property type="component" value="Unassembled WGS sequence"/>
</dbReference>
<protein>
    <submittedName>
        <fullName evidence="6">Tandem-95 repeat protein</fullName>
    </submittedName>
</protein>
<dbReference type="EMBL" id="VUJV01000005">
    <property type="protein sequence ID" value="KAA1417771.1"/>
    <property type="molecule type" value="Genomic_DNA"/>
</dbReference>
<dbReference type="GO" id="GO:0005576">
    <property type="term" value="C:extracellular region"/>
    <property type="evidence" value="ECO:0007669"/>
    <property type="project" value="UniProtKB-SubCell"/>
</dbReference>
<feature type="compositionally biased region" description="Low complexity" evidence="3">
    <location>
        <begin position="122"/>
        <end position="134"/>
    </location>
</feature>
<dbReference type="Pfam" id="PF00353">
    <property type="entry name" value="HemolysinCabind"/>
    <property type="match status" value="4"/>
</dbReference>
<dbReference type="InterPro" id="IPR011049">
    <property type="entry name" value="Serralysin-like_metalloprot_C"/>
</dbReference>
<dbReference type="RefSeq" id="WP_149729340.1">
    <property type="nucleotide sequence ID" value="NZ_VUJV01000005.1"/>
</dbReference>
<dbReference type="InterPro" id="IPR001343">
    <property type="entry name" value="Hemolysn_Ca-bd"/>
</dbReference>
<evidence type="ECO:0000313" key="7">
    <source>
        <dbReference type="Proteomes" id="UP000325003"/>
    </source>
</evidence>
<accession>A0A5B1LAK4</accession>
<evidence type="ECO:0000259" key="5">
    <source>
        <dbReference type="Pfam" id="PF17892"/>
    </source>
</evidence>
<dbReference type="Gene3D" id="2.150.10.10">
    <property type="entry name" value="Serralysin-like metalloprotease, C-terminal"/>
    <property type="match status" value="3"/>
</dbReference>
<dbReference type="InterPro" id="IPR006626">
    <property type="entry name" value="PbH1"/>
</dbReference>
<keyword evidence="2" id="KW-0964">Secreted</keyword>
<dbReference type="Pfam" id="PF17892">
    <property type="entry name" value="Cadherin_5"/>
    <property type="match status" value="1"/>
</dbReference>
<sequence>MAAFFVPAAPWQAAATPPPLGSTCTIEGTTGPDTLDGTAAADVICGYGGDDTIDGLGGDDLIIGGAGDDNLLGGDGIDDIRGNGGTDTLTGNAGNDLLYGDGGNDSVDGSEDDDTVTGGPGDDTLTGGLGADTLWGQAGIDTGNGGDGADKIDGGGDADVLHGNVGADQVTGGTGDDDLYGDEDDDVLRGGTGNDDHFGGVGNDTVYDQDGVGFVDTVSCGDSASDIAYVDTFDSVNVDCETKKAIDRDDPVAVNDTKTVIEDAGPRIIEVLANDTDTDGGAIRITAVSNATHGTVSLPASKKRVTYEPDPDYCNTPPGTAPDTFTYTLSPGGSIGTVSVKVACRADNPTASDDTDTVLEDDPATTIDVLANDSDPDGVGLVIDTVTQPTNGTVVKTNGGADLTYEPNADYCNDGLTTDDFDYTLTNGGDTGTVQVTVTCVQDDPVASNDTKTVLEDASATTIDVLANDSDADGDAFSITSTTDPANGTVAVTNAGADLTYTPDADYCNDPPGNTPDTFDYTLTPGGATGTVEVTVTCVNDDPVADDESFATAIGNTVFVVDDPTDAAPSESGPHKTITGDILDGDTDIDSAGPLTITAETVASADGGSAVIEADGDFVFTPKAGTSCTDHTDSFDYEVNDGDGGTGAGTVTITIANCVWYVKNNAAAGGTGVSSGPFDTITEAETASLAGETIFVYNGDSTSNGYGGDGLVLKNNQQLIGEYVGLTVGGDTLVAPSAFFPPILTATNADVITLASGNTLAGLLLDPNGTGGGIAGGVGDNGGTVTKVKVSDEGTAGTQPMVELDGVSGTWNLSGISGDNHFATGLTSGSVGLRLNNTTGSISIIDVDLTPDPFENNSFITGGAKVVDATNAQAVSGKMFARAESSTTGGVTWSNVSANAGTGMNFTGVQVTTAGGTGFSATSSGPITIGSNSSIVNTNGRALVVQNTTIAAGNIAFQKVSSTGGDVGILLDNTGNLGRLTVAGTGGTCTNADTSGCSGGTITGQTGADSSSATPGGTGIVLNNTLNPSFVRMWIHGVSNYGIRGTNVAGFTLNNSVINGLNGDSLVNDDASARFTNLTGTVNVLSSFFSGGYTDNLAIETTSGSATVTMSVVTFGTSAADTSAPRNDALRVETTPAASALSLAVTNSAFQNAAGDLLSFDHNGTGTGSVTLGGNTFSDSNPAISTGGGGVSLFQGGGTGATTMTINNNTFRDAVGYGVLISKSTPGASTMSGTFQNNTIGVSGTANSGSREGSALKIQNIGGGSVSWTINSSNQIYGYNNYGIEVQAGGGASAQSGQINATISGNTIAEAGNTAGTIGIPKNGVHANIGTVSGDTFQACLDVKTNTLDQSGADAVPPTIGSKDVRYRQRQSTTILVPGYAGAPNDNIALQTYVDSLNSGTVDVLASNTHPTGGGFQTAAACPT</sequence>
<feature type="domain" description="RapA2 cadherin-like" evidence="4">
    <location>
        <begin position="433"/>
        <end position="496"/>
    </location>
</feature>
<gene>
    <name evidence="6" type="ORF">F0U44_15890</name>
</gene>
<feature type="domain" description="Cadherin-like" evidence="5">
    <location>
        <begin position="573"/>
        <end position="655"/>
    </location>
</feature>
<dbReference type="PRINTS" id="PR00313">
    <property type="entry name" value="CABNDNGRPT"/>
</dbReference>
<reference evidence="6 7" key="2">
    <citation type="submission" date="2019-09" db="EMBL/GenBank/DDBJ databases">
        <authorList>
            <person name="Jin C."/>
        </authorList>
    </citation>
    <scope>NUCLEOTIDE SEQUENCE [LARGE SCALE GENOMIC DNA]</scope>
    <source>
        <strain evidence="6 7">BN130099</strain>
    </source>
</reference>
<comment type="subcellular location">
    <subcellularLocation>
        <location evidence="1">Secreted</location>
    </subcellularLocation>
</comment>
<organism evidence="6 7">
    <name type="scientific">Nocardioides humilatus</name>
    <dbReference type="NCBI Taxonomy" id="2607660"/>
    <lineage>
        <taxon>Bacteria</taxon>
        <taxon>Bacillati</taxon>
        <taxon>Actinomycetota</taxon>
        <taxon>Actinomycetes</taxon>
        <taxon>Propionibacteriales</taxon>
        <taxon>Nocardioidaceae</taxon>
        <taxon>Nocardioides</taxon>
    </lineage>
</organism>
<keyword evidence="7" id="KW-1185">Reference proteome</keyword>
<dbReference type="PANTHER" id="PTHR38340:SF1">
    <property type="entry name" value="S-LAYER PROTEIN"/>
    <property type="match status" value="1"/>
</dbReference>
<feature type="region of interest" description="Disordered" evidence="3">
    <location>
        <begin position="88"/>
        <end position="180"/>
    </location>
</feature>
<dbReference type="Pfam" id="PF17963">
    <property type="entry name" value="Big_9"/>
    <property type="match status" value="1"/>
</dbReference>
<dbReference type="InterPro" id="IPR050557">
    <property type="entry name" value="RTX_toxin/Mannuronan_C5-epim"/>
</dbReference>
<dbReference type="NCBIfam" id="NF012211">
    <property type="entry name" value="tand_rpt_95"/>
    <property type="match status" value="3"/>
</dbReference>
<evidence type="ECO:0000256" key="1">
    <source>
        <dbReference type="ARBA" id="ARBA00004613"/>
    </source>
</evidence>
<proteinExistence type="predicted"/>
<dbReference type="SUPFAM" id="SSF51120">
    <property type="entry name" value="beta-Roll"/>
    <property type="match status" value="2"/>
</dbReference>
<dbReference type="Gene3D" id="2.60.40.3440">
    <property type="match status" value="1"/>
</dbReference>
<dbReference type="Gene3D" id="2.60.40.2810">
    <property type="match status" value="1"/>
</dbReference>